<comment type="similarity">
    <text evidence="1">Belongs to the stanniocalcin family.</text>
</comment>
<keyword evidence="3" id="KW-0372">Hormone</keyword>
<organism evidence="5 6">
    <name type="scientific">Callorhinchus milii</name>
    <name type="common">Ghost shark</name>
    <dbReference type="NCBI Taxonomy" id="7868"/>
    <lineage>
        <taxon>Eukaryota</taxon>
        <taxon>Metazoa</taxon>
        <taxon>Chordata</taxon>
        <taxon>Craniata</taxon>
        <taxon>Vertebrata</taxon>
        <taxon>Chondrichthyes</taxon>
        <taxon>Holocephali</taxon>
        <taxon>Chimaeriformes</taxon>
        <taxon>Callorhinchidae</taxon>
        <taxon>Callorhinchus</taxon>
    </lineage>
</organism>
<proteinExistence type="inferred from homology"/>
<dbReference type="GO" id="GO:0005179">
    <property type="term" value="F:hormone activity"/>
    <property type="evidence" value="ECO:0007669"/>
    <property type="project" value="UniProtKB-KW"/>
</dbReference>
<dbReference type="GO" id="GO:0006874">
    <property type="term" value="P:intracellular calcium ion homeostasis"/>
    <property type="evidence" value="ECO:0007669"/>
    <property type="project" value="TreeGrafter"/>
</dbReference>
<sequence length="215" mass="24847">METVVQIFKQRTCLFSSYFRHVFYFGRISLAPPPHSFVLLIILHLIYNCLLSAGDVGCAVFECLENHTCEIHNLYEVCRIFLQNAGKFDAQGKLFIKDFLKCNANGIKSRFSCNIRRCSVIQEILSELQKDCYQNFDILHTGLSPQQNYILECFSHGGLIQNGGKKSSAKDQKCTFLSLAHLMPFWRWGGREREEEKVREKSLRPLPSFVHKVFL</sequence>
<evidence type="ECO:0000313" key="6">
    <source>
        <dbReference type="Proteomes" id="UP000314986"/>
    </source>
</evidence>
<reference evidence="6" key="3">
    <citation type="journal article" date="2014" name="Nature">
        <title>Elephant shark genome provides unique insights into gnathostome evolution.</title>
        <authorList>
            <consortium name="International Elephant Shark Genome Sequencing Consortium"/>
            <person name="Venkatesh B."/>
            <person name="Lee A.P."/>
            <person name="Ravi V."/>
            <person name="Maurya A.K."/>
            <person name="Lian M.M."/>
            <person name="Swann J.B."/>
            <person name="Ohta Y."/>
            <person name="Flajnik M.F."/>
            <person name="Sutoh Y."/>
            <person name="Kasahara M."/>
            <person name="Hoon S."/>
            <person name="Gangu V."/>
            <person name="Roy S.W."/>
            <person name="Irimia M."/>
            <person name="Korzh V."/>
            <person name="Kondrychyn I."/>
            <person name="Lim Z.W."/>
            <person name="Tay B.H."/>
            <person name="Tohari S."/>
            <person name="Kong K.W."/>
            <person name="Ho S."/>
            <person name="Lorente-Galdos B."/>
            <person name="Quilez J."/>
            <person name="Marques-Bonet T."/>
            <person name="Raney B.J."/>
            <person name="Ingham P.W."/>
            <person name="Tay A."/>
            <person name="Hillier L.W."/>
            <person name="Minx P."/>
            <person name="Boehm T."/>
            <person name="Wilson R.K."/>
            <person name="Brenner S."/>
            <person name="Warren W.C."/>
        </authorList>
    </citation>
    <scope>NUCLEOTIDE SEQUENCE [LARGE SCALE GENOMIC DNA]</scope>
</reference>
<dbReference type="Pfam" id="PF03298">
    <property type="entry name" value="Stanniocalcin"/>
    <property type="match status" value="1"/>
</dbReference>
<dbReference type="Ensembl" id="ENSCMIT00000019173.1">
    <property type="protein sequence ID" value="ENSCMIP00000018819.1"/>
    <property type="gene ID" value="ENSCMIG00000008843.1"/>
</dbReference>
<dbReference type="GeneTree" id="ENSGT00390000005989"/>
<reference evidence="6" key="2">
    <citation type="journal article" date="2007" name="PLoS Biol.">
        <title>Survey sequencing and comparative analysis of the elephant shark (Callorhinchus milii) genome.</title>
        <authorList>
            <person name="Venkatesh B."/>
            <person name="Kirkness E.F."/>
            <person name="Loh Y.H."/>
            <person name="Halpern A.L."/>
            <person name="Lee A.P."/>
            <person name="Johnson J."/>
            <person name="Dandona N."/>
            <person name="Viswanathan L.D."/>
            <person name="Tay A."/>
            <person name="Venter J.C."/>
            <person name="Strausberg R.L."/>
            <person name="Brenner S."/>
        </authorList>
    </citation>
    <scope>NUCLEOTIDE SEQUENCE [LARGE SCALE GENOMIC DNA]</scope>
</reference>
<dbReference type="AlphaFoldDB" id="A0A4W3ID90"/>
<evidence type="ECO:0000256" key="1">
    <source>
        <dbReference type="ARBA" id="ARBA00008693"/>
    </source>
</evidence>
<dbReference type="InParanoid" id="A0A4W3ID90"/>
<evidence type="ECO:0000256" key="2">
    <source>
        <dbReference type="ARBA" id="ARBA00011748"/>
    </source>
</evidence>
<protein>
    <recommendedName>
        <fullName evidence="7">Corpuscles of Stannius protein</fullName>
    </recommendedName>
</protein>
<evidence type="ECO:0000256" key="3">
    <source>
        <dbReference type="ARBA" id="ARBA00022702"/>
    </source>
</evidence>
<dbReference type="InterPro" id="IPR004978">
    <property type="entry name" value="Stanniocalcin"/>
</dbReference>
<accession>A0A4W3ID90</accession>
<reference evidence="5" key="4">
    <citation type="submission" date="2025-08" db="UniProtKB">
        <authorList>
            <consortium name="Ensembl"/>
        </authorList>
    </citation>
    <scope>IDENTIFICATION</scope>
</reference>
<evidence type="ECO:0000313" key="5">
    <source>
        <dbReference type="Ensembl" id="ENSCMIP00000018819.1"/>
    </source>
</evidence>
<reference evidence="6" key="1">
    <citation type="journal article" date="2006" name="Science">
        <title>Ancient noncoding elements conserved in the human genome.</title>
        <authorList>
            <person name="Venkatesh B."/>
            <person name="Kirkness E.F."/>
            <person name="Loh Y.H."/>
            <person name="Halpern A.L."/>
            <person name="Lee A.P."/>
            <person name="Johnson J."/>
            <person name="Dandona N."/>
            <person name="Viswanathan L.D."/>
            <person name="Tay A."/>
            <person name="Venter J.C."/>
            <person name="Strausberg R.L."/>
            <person name="Brenner S."/>
        </authorList>
    </citation>
    <scope>NUCLEOTIDE SEQUENCE [LARGE SCALE GENOMIC DNA]</scope>
</reference>
<reference evidence="5" key="5">
    <citation type="submission" date="2025-09" db="UniProtKB">
        <authorList>
            <consortium name="Ensembl"/>
        </authorList>
    </citation>
    <scope>IDENTIFICATION</scope>
</reference>
<keyword evidence="4" id="KW-1015">Disulfide bond</keyword>
<dbReference type="Proteomes" id="UP000314986">
    <property type="component" value="Unassembled WGS sequence"/>
</dbReference>
<dbReference type="GO" id="GO:0005615">
    <property type="term" value="C:extracellular space"/>
    <property type="evidence" value="ECO:0007669"/>
    <property type="project" value="TreeGrafter"/>
</dbReference>
<evidence type="ECO:0000256" key="4">
    <source>
        <dbReference type="ARBA" id="ARBA00023157"/>
    </source>
</evidence>
<dbReference type="PANTHER" id="PTHR11245">
    <property type="entry name" value="STANNIOCALCIN"/>
    <property type="match status" value="1"/>
</dbReference>
<keyword evidence="6" id="KW-1185">Reference proteome</keyword>
<dbReference type="STRING" id="7868.ENSCMIP00000018819"/>
<name>A0A4W3ID90_CALMI</name>
<evidence type="ECO:0008006" key="7">
    <source>
        <dbReference type="Google" id="ProtNLM"/>
    </source>
</evidence>
<dbReference type="PANTHER" id="PTHR11245:SF6">
    <property type="entry name" value="DUF19 DOMAIN-CONTAINING PROTEIN"/>
    <property type="match status" value="1"/>
</dbReference>
<comment type="subunit">
    <text evidence="2">Homodimer; disulfide-linked.</text>
</comment>